<evidence type="ECO:0000313" key="1">
    <source>
        <dbReference type="EMBL" id="GAT32389.1"/>
    </source>
</evidence>
<dbReference type="InParanoid" id="A0A146G3I7"/>
<gene>
    <name evidence="1" type="ORF">TSACC_2787</name>
</gene>
<sequence length="148" mass="17215">MKTDAEAIFEVEQAFASCQRPQRFTDYWLCDECAEHNETLARHTPQTITLKELGNVGWDPICFATPEAFQYYLPALSRLAIAEIEGNYLMQFLFHVNDDRRYQCLSASQRRCLFRFLSHISEAYPEYTKAHFIEDDLAAALLKYKGSE</sequence>
<dbReference type="STRING" id="690879.TSACC_2787"/>
<name>A0A146G3I7_TERSA</name>
<comment type="caution">
    <text evidence="1">The sequence shown here is derived from an EMBL/GenBank/DDBJ whole genome shotgun (WGS) entry which is preliminary data.</text>
</comment>
<keyword evidence="2" id="KW-1185">Reference proteome</keyword>
<evidence type="ECO:0000313" key="2">
    <source>
        <dbReference type="Proteomes" id="UP000076023"/>
    </source>
</evidence>
<dbReference type="OrthoDB" id="9157609at2"/>
<organism evidence="1 2">
    <name type="scientific">Terrimicrobium sacchariphilum</name>
    <dbReference type="NCBI Taxonomy" id="690879"/>
    <lineage>
        <taxon>Bacteria</taxon>
        <taxon>Pseudomonadati</taxon>
        <taxon>Verrucomicrobiota</taxon>
        <taxon>Terrimicrobiia</taxon>
        <taxon>Terrimicrobiales</taxon>
        <taxon>Terrimicrobiaceae</taxon>
        <taxon>Terrimicrobium</taxon>
    </lineage>
</organism>
<dbReference type="Proteomes" id="UP000076023">
    <property type="component" value="Unassembled WGS sequence"/>
</dbReference>
<reference evidence="2" key="1">
    <citation type="journal article" date="2017" name="Genome Announc.">
        <title>Draft Genome Sequence of Terrimicrobium sacchariphilum NM-5T, a Facultative Anaerobic Soil Bacterium of the Class Spartobacteria.</title>
        <authorList>
            <person name="Qiu Y.L."/>
            <person name="Tourlousse D.M."/>
            <person name="Matsuura N."/>
            <person name="Ohashi A."/>
            <person name="Sekiguchi Y."/>
        </authorList>
    </citation>
    <scope>NUCLEOTIDE SEQUENCE [LARGE SCALE GENOMIC DNA]</scope>
    <source>
        <strain evidence="2">NM-5</strain>
    </source>
</reference>
<dbReference type="EMBL" id="BDCO01000002">
    <property type="protein sequence ID" value="GAT32389.1"/>
    <property type="molecule type" value="Genomic_DNA"/>
</dbReference>
<proteinExistence type="predicted"/>
<protein>
    <submittedName>
        <fullName evidence="1">Uncharacterized protein</fullName>
    </submittedName>
</protein>
<dbReference type="RefSeq" id="WP_075078226.1">
    <property type="nucleotide sequence ID" value="NZ_BDCO01000002.1"/>
</dbReference>
<accession>A0A146G3I7</accession>
<dbReference type="AlphaFoldDB" id="A0A146G3I7"/>